<name>A0AAV5MCP6_9ROSI</name>
<dbReference type="AlphaFoldDB" id="A0AAV5MCP6"/>
<keyword evidence="2" id="KW-1185">Reference proteome</keyword>
<accession>A0AAV5MCP6</accession>
<comment type="caution">
    <text evidence="1">The sequence shown here is derived from an EMBL/GenBank/DDBJ whole genome shotgun (WGS) entry which is preliminary data.</text>
</comment>
<proteinExistence type="predicted"/>
<gene>
    <name evidence="1" type="ORF">SLEP1_g53226</name>
</gene>
<evidence type="ECO:0000313" key="1">
    <source>
        <dbReference type="EMBL" id="GKV46227.1"/>
    </source>
</evidence>
<evidence type="ECO:0000313" key="2">
    <source>
        <dbReference type="Proteomes" id="UP001054252"/>
    </source>
</evidence>
<sequence length="48" mass="5277">MSSIQALTFEILPSAPPLMPDPLRVGLTCMGSFVYRMSETERGSGFRV</sequence>
<dbReference type="Proteomes" id="UP001054252">
    <property type="component" value="Unassembled WGS sequence"/>
</dbReference>
<organism evidence="1 2">
    <name type="scientific">Rubroshorea leprosula</name>
    <dbReference type="NCBI Taxonomy" id="152421"/>
    <lineage>
        <taxon>Eukaryota</taxon>
        <taxon>Viridiplantae</taxon>
        <taxon>Streptophyta</taxon>
        <taxon>Embryophyta</taxon>
        <taxon>Tracheophyta</taxon>
        <taxon>Spermatophyta</taxon>
        <taxon>Magnoliopsida</taxon>
        <taxon>eudicotyledons</taxon>
        <taxon>Gunneridae</taxon>
        <taxon>Pentapetalae</taxon>
        <taxon>rosids</taxon>
        <taxon>malvids</taxon>
        <taxon>Malvales</taxon>
        <taxon>Dipterocarpaceae</taxon>
        <taxon>Rubroshorea</taxon>
    </lineage>
</organism>
<reference evidence="1 2" key="1">
    <citation type="journal article" date="2021" name="Commun. Biol.">
        <title>The genome of Shorea leprosula (Dipterocarpaceae) highlights the ecological relevance of drought in aseasonal tropical rainforests.</title>
        <authorList>
            <person name="Ng K.K.S."/>
            <person name="Kobayashi M.J."/>
            <person name="Fawcett J.A."/>
            <person name="Hatakeyama M."/>
            <person name="Paape T."/>
            <person name="Ng C.H."/>
            <person name="Ang C.C."/>
            <person name="Tnah L.H."/>
            <person name="Lee C.T."/>
            <person name="Nishiyama T."/>
            <person name="Sese J."/>
            <person name="O'Brien M.J."/>
            <person name="Copetti D."/>
            <person name="Mohd Noor M.I."/>
            <person name="Ong R.C."/>
            <person name="Putra M."/>
            <person name="Sireger I.Z."/>
            <person name="Indrioko S."/>
            <person name="Kosugi Y."/>
            <person name="Izuno A."/>
            <person name="Isagi Y."/>
            <person name="Lee S.L."/>
            <person name="Shimizu K.K."/>
        </authorList>
    </citation>
    <scope>NUCLEOTIDE SEQUENCE [LARGE SCALE GENOMIC DNA]</scope>
    <source>
        <strain evidence="1">214</strain>
    </source>
</reference>
<protein>
    <submittedName>
        <fullName evidence="1">Uncharacterized protein</fullName>
    </submittedName>
</protein>
<dbReference type="EMBL" id="BPVZ01000204">
    <property type="protein sequence ID" value="GKV46227.1"/>
    <property type="molecule type" value="Genomic_DNA"/>
</dbReference>